<reference evidence="2" key="1">
    <citation type="journal article" date="2022" name="bioRxiv">
        <title>Sequencing and chromosome-scale assembly of the giantPleurodeles waltlgenome.</title>
        <authorList>
            <person name="Brown T."/>
            <person name="Elewa A."/>
            <person name="Iarovenko S."/>
            <person name="Subramanian E."/>
            <person name="Araus A.J."/>
            <person name="Petzold A."/>
            <person name="Susuki M."/>
            <person name="Suzuki K.-i.T."/>
            <person name="Hayashi T."/>
            <person name="Toyoda A."/>
            <person name="Oliveira C."/>
            <person name="Osipova E."/>
            <person name="Leigh N.D."/>
            <person name="Simon A."/>
            <person name="Yun M.H."/>
        </authorList>
    </citation>
    <scope>NUCLEOTIDE SEQUENCE</scope>
    <source>
        <strain evidence="2">20211129_DDA</strain>
        <tissue evidence="2">Liver</tissue>
    </source>
</reference>
<protein>
    <submittedName>
        <fullName evidence="2">Uncharacterized protein</fullName>
    </submittedName>
</protein>
<dbReference type="AlphaFoldDB" id="A0AAV7L2G9"/>
<proteinExistence type="predicted"/>
<evidence type="ECO:0000313" key="2">
    <source>
        <dbReference type="EMBL" id="KAJ1085856.1"/>
    </source>
</evidence>
<organism evidence="2 3">
    <name type="scientific">Pleurodeles waltl</name>
    <name type="common">Iberian ribbed newt</name>
    <dbReference type="NCBI Taxonomy" id="8319"/>
    <lineage>
        <taxon>Eukaryota</taxon>
        <taxon>Metazoa</taxon>
        <taxon>Chordata</taxon>
        <taxon>Craniata</taxon>
        <taxon>Vertebrata</taxon>
        <taxon>Euteleostomi</taxon>
        <taxon>Amphibia</taxon>
        <taxon>Batrachia</taxon>
        <taxon>Caudata</taxon>
        <taxon>Salamandroidea</taxon>
        <taxon>Salamandridae</taxon>
        <taxon>Pleurodelinae</taxon>
        <taxon>Pleurodeles</taxon>
    </lineage>
</organism>
<dbReference type="EMBL" id="JANPWB010000016">
    <property type="protein sequence ID" value="KAJ1085856.1"/>
    <property type="molecule type" value="Genomic_DNA"/>
</dbReference>
<comment type="caution">
    <text evidence="2">The sequence shown here is derived from an EMBL/GenBank/DDBJ whole genome shotgun (WGS) entry which is preliminary data.</text>
</comment>
<feature type="region of interest" description="Disordered" evidence="1">
    <location>
        <begin position="47"/>
        <end position="70"/>
    </location>
</feature>
<evidence type="ECO:0000256" key="1">
    <source>
        <dbReference type="SAM" id="MobiDB-lite"/>
    </source>
</evidence>
<gene>
    <name evidence="2" type="ORF">NDU88_005981</name>
</gene>
<keyword evidence="3" id="KW-1185">Reference proteome</keyword>
<name>A0AAV7L2G9_PLEWA</name>
<sequence>MGAGAAPPVSEGRGLGRCSPMGGAGGVAGGASRGECEDCARRLPRGCAAASASSGPGRGERARARGRGRGSPLVYSAWGYGGGQQARGRAMHALENARSCHRKSCYENEMIRSKALCRELFFTLYCN</sequence>
<evidence type="ECO:0000313" key="3">
    <source>
        <dbReference type="Proteomes" id="UP001066276"/>
    </source>
</evidence>
<accession>A0AAV7L2G9</accession>
<dbReference type="Proteomes" id="UP001066276">
    <property type="component" value="Chromosome 12"/>
</dbReference>